<keyword evidence="4 10" id="KW-0808">Transferase</keyword>
<evidence type="ECO:0000313" key="13">
    <source>
        <dbReference type="Proteomes" id="UP000383971"/>
    </source>
</evidence>
<dbReference type="InterPro" id="IPR024932">
    <property type="entry name" value="ApbE"/>
</dbReference>
<dbReference type="AlphaFoldDB" id="A0A5E4XBW1"/>
<keyword evidence="5 10" id="KW-0479">Metal-binding</keyword>
<feature type="binding site" evidence="11">
    <location>
        <position position="280"/>
    </location>
    <ligand>
        <name>Mg(2+)</name>
        <dbReference type="ChEBI" id="CHEBI:18420"/>
    </ligand>
</feature>
<comment type="similarity">
    <text evidence="10">Belongs to the ApbE family.</text>
</comment>
<reference evidence="12 13" key="1">
    <citation type="submission" date="2019-08" db="EMBL/GenBank/DDBJ databases">
        <authorList>
            <person name="Peeters C."/>
        </authorList>
    </citation>
    <scope>NUCLEOTIDE SEQUENCE [LARGE SCALE GENOMIC DNA]</scope>
    <source>
        <strain evidence="12 13">LMG 31111</strain>
    </source>
</reference>
<organism evidence="12 13">
    <name type="scientific">Pandoraea communis</name>
    <dbReference type="NCBI Taxonomy" id="2508297"/>
    <lineage>
        <taxon>Bacteria</taxon>
        <taxon>Pseudomonadati</taxon>
        <taxon>Pseudomonadota</taxon>
        <taxon>Betaproteobacteria</taxon>
        <taxon>Burkholderiales</taxon>
        <taxon>Burkholderiaceae</taxon>
        <taxon>Pandoraea</taxon>
    </lineage>
</organism>
<keyword evidence="7 10" id="KW-0460">Magnesium</keyword>
<evidence type="ECO:0000256" key="9">
    <source>
        <dbReference type="ARBA" id="ARBA00048540"/>
    </source>
</evidence>
<evidence type="ECO:0000256" key="4">
    <source>
        <dbReference type="ARBA" id="ARBA00022679"/>
    </source>
</evidence>
<evidence type="ECO:0000256" key="8">
    <source>
        <dbReference type="ARBA" id="ARBA00031306"/>
    </source>
</evidence>
<proteinExistence type="inferred from homology"/>
<dbReference type="Pfam" id="PF02424">
    <property type="entry name" value="ApbE"/>
    <property type="match status" value="1"/>
</dbReference>
<dbReference type="InterPro" id="IPR003374">
    <property type="entry name" value="ApbE-like_sf"/>
</dbReference>
<dbReference type="EMBL" id="CABPSE010000014">
    <property type="protein sequence ID" value="VVE33618.1"/>
    <property type="molecule type" value="Genomic_DNA"/>
</dbReference>
<accession>A0A5E4XBW1</accession>
<comment type="cofactor">
    <cofactor evidence="11">
        <name>Mg(2+)</name>
        <dbReference type="ChEBI" id="CHEBI:18420"/>
    </cofactor>
    <cofactor evidence="11">
        <name>Mn(2+)</name>
        <dbReference type="ChEBI" id="CHEBI:29035"/>
    </cofactor>
    <text evidence="11">Magnesium. Can also use manganese.</text>
</comment>
<dbReference type="GO" id="GO:0016740">
    <property type="term" value="F:transferase activity"/>
    <property type="evidence" value="ECO:0007669"/>
    <property type="project" value="UniProtKB-UniRule"/>
</dbReference>
<keyword evidence="6 10" id="KW-0274">FAD</keyword>
<protein>
    <recommendedName>
        <fullName evidence="2 10">FAD:protein FMN transferase</fullName>
        <ecNumber evidence="1 10">2.7.1.180</ecNumber>
    </recommendedName>
    <alternativeName>
        <fullName evidence="8 10">Flavin transferase</fullName>
    </alternativeName>
</protein>
<feature type="binding site" evidence="11">
    <location>
        <position position="166"/>
    </location>
    <ligand>
        <name>Mg(2+)</name>
        <dbReference type="ChEBI" id="CHEBI:18420"/>
    </ligand>
</feature>
<dbReference type="PIRSF" id="PIRSF006268">
    <property type="entry name" value="ApbE"/>
    <property type="match status" value="1"/>
</dbReference>
<dbReference type="PANTHER" id="PTHR30040:SF2">
    <property type="entry name" value="FAD:PROTEIN FMN TRANSFERASE"/>
    <property type="match status" value="1"/>
</dbReference>
<evidence type="ECO:0000256" key="1">
    <source>
        <dbReference type="ARBA" id="ARBA00011955"/>
    </source>
</evidence>
<keyword evidence="12" id="KW-0449">Lipoprotein</keyword>
<dbReference type="GO" id="GO:0046872">
    <property type="term" value="F:metal ion binding"/>
    <property type="evidence" value="ECO:0007669"/>
    <property type="project" value="UniProtKB-UniRule"/>
</dbReference>
<comment type="catalytic activity">
    <reaction evidence="9 10">
        <text>L-threonyl-[protein] + FAD = FMN-L-threonyl-[protein] + AMP + H(+)</text>
        <dbReference type="Rhea" id="RHEA:36847"/>
        <dbReference type="Rhea" id="RHEA-COMP:11060"/>
        <dbReference type="Rhea" id="RHEA-COMP:11061"/>
        <dbReference type="ChEBI" id="CHEBI:15378"/>
        <dbReference type="ChEBI" id="CHEBI:30013"/>
        <dbReference type="ChEBI" id="CHEBI:57692"/>
        <dbReference type="ChEBI" id="CHEBI:74257"/>
        <dbReference type="ChEBI" id="CHEBI:456215"/>
        <dbReference type="EC" id="2.7.1.180"/>
    </reaction>
</comment>
<evidence type="ECO:0000256" key="2">
    <source>
        <dbReference type="ARBA" id="ARBA00016337"/>
    </source>
</evidence>
<gene>
    <name evidence="12" type="ORF">PCO31111_03787</name>
</gene>
<evidence type="ECO:0000256" key="6">
    <source>
        <dbReference type="ARBA" id="ARBA00022827"/>
    </source>
</evidence>
<dbReference type="PANTHER" id="PTHR30040">
    <property type="entry name" value="THIAMINE BIOSYNTHESIS LIPOPROTEIN APBE"/>
    <property type="match status" value="1"/>
</dbReference>
<name>A0A5E4XBW1_9BURK</name>
<evidence type="ECO:0000256" key="3">
    <source>
        <dbReference type="ARBA" id="ARBA00022630"/>
    </source>
</evidence>
<dbReference type="Proteomes" id="UP000383971">
    <property type="component" value="Unassembled WGS sequence"/>
</dbReference>
<sequence length="330" mass="35070">MSKMSIEALPDAQLKLWRVSGATMGTRYTAAFHASPKTDEKELAARLAAAVGAVDEQMSNWRESSDLSRLNRAELGCWVPVSRSLAVLLARALEIGRDTHNAFNIGVGDLVGMWGFGPSGEQRAHHPGAVETSRASPCSSVSDLIDVDVQQCRVRKRGPVALDLCGIAKGFGVDELARVLNEHGIGSWLVGIDGEMRACGSKPDGSLWAIALEAPDDERHTAMSVIELSNAAIATSGDYRHWADIDGARVSHTMDPRTGAPLCSSVASVTVIAPTCADADAYATALLVLGVDAGRDYALRRRLDALFVVRDGGALRMIGTGCFANEQQAD</sequence>
<dbReference type="SUPFAM" id="SSF143631">
    <property type="entry name" value="ApbE-like"/>
    <property type="match status" value="1"/>
</dbReference>
<evidence type="ECO:0000256" key="10">
    <source>
        <dbReference type="PIRNR" id="PIRNR006268"/>
    </source>
</evidence>
<keyword evidence="13" id="KW-1185">Reference proteome</keyword>
<feature type="binding site" evidence="11">
    <location>
        <position position="284"/>
    </location>
    <ligand>
        <name>Mg(2+)</name>
        <dbReference type="ChEBI" id="CHEBI:18420"/>
    </ligand>
</feature>
<dbReference type="Gene3D" id="3.10.520.10">
    <property type="entry name" value="ApbE-like domains"/>
    <property type="match status" value="1"/>
</dbReference>
<dbReference type="EC" id="2.7.1.180" evidence="1 10"/>
<evidence type="ECO:0000256" key="11">
    <source>
        <dbReference type="PIRSR" id="PIRSR006268-2"/>
    </source>
</evidence>
<keyword evidence="3 10" id="KW-0285">Flavoprotein</keyword>
<dbReference type="RefSeq" id="WP_150586245.1">
    <property type="nucleotide sequence ID" value="NZ_CABPSE010000014.1"/>
</dbReference>
<evidence type="ECO:0000256" key="5">
    <source>
        <dbReference type="ARBA" id="ARBA00022723"/>
    </source>
</evidence>
<evidence type="ECO:0000256" key="7">
    <source>
        <dbReference type="ARBA" id="ARBA00022842"/>
    </source>
</evidence>
<evidence type="ECO:0000313" key="12">
    <source>
        <dbReference type="EMBL" id="VVE33618.1"/>
    </source>
</evidence>